<evidence type="ECO:0000313" key="2">
    <source>
        <dbReference type="EMBL" id="GAA4602693.1"/>
    </source>
</evidence>
<evidence type="ECO:0000256" key="1">
    <source>
        <dbReference type="SAM" id="MobiDB-lite"/>
    </source>
</evidence>
<evidence type="ECO:0000313" key="3">
    <source>
        <dbReference type="Proteomes" id="UP001500212"/>
    </source>
</evidence>
<reference evidence="3" key="1">
    <citation type="journal article" date="2019" name="Int. J. Syst. Evol. Microbiol.">
        <title>The Global Catalogue of Microorganisms (GCM) 10K type strain sequencing project: providing services to taxonomists for standard genome sequencing and annotation.</title>
        <authorList>
            <consortium name="The Broad Institute Genomics Platform"/>
            <consortium name="The Broad Institute Genome Sequencing Center for Infectious Disease"/>
            <person name="Wu L."/>
            <person name="Ma J."/>
        </authorList>
    </citation>
    <scope>NUCLEOTIDE SEQUENCE [LARGE SCALE GENOMIC DNA]</scope>
    <source>
        <strain evidence="3">JCM 17938</strain>
    </source>
</reference>
<dbReference type="Proteomes" id="UP001500212">
    <property type="component" value="Unassembled WGS sequence"/>
</dbReference>
<comment type="caution">
    <text evidence="2">The sequence shown here is derived from an EMBL/GenBank/DDBJ whole genome shotgun (WGS) entry which is preliminary data.</text>
</comment>
<protein>
    <submittedName>
        <fullName evidence="2">Uncharacterized protein</fullName>
    </submittedName>
</protein>
<sequence>MADDHQDDGEELRVVEVGISIGAAVTRRPAAGVVGTGRIGAAAAVGTDVAAASMAGIGVVRARTDGIGAAIRVGAYATGPDGVGADGVIGDRVGADEVGTETQSGGTPVGDNGLPGSVNRTFLNESARGPEHPCPVPPVLRTRRPPAGSAGTAGIRRSRPVPGYENRASAPE</sequence>
<organism evidence="2 3">
    <name type="scientific">Actinoallomurus liliacearum</name>
    <dbReference type="NCBI Taxonomy" id="1080073"/>
    <lineage>
        <taxon>Bacteria</taxon>
        <taxon>Bacillati</taxon>
        <taxon>Actinomycetota</taxon>
        <taxon>Actinomycetes</taxon>
        <taxon>Streptosporangiales</taxon>
        <taxon>Thermomonosporaceae</taxon>
        <taxon>Actinoallomurus</taxon>
    </lineage>
</organism>
<dbReference type="EMBL" id="BAABHJ010000002">
    <property type="protein sequence ID" value="GAA4602693.1"/>
    <property type="molecule type" value="Genomic_DNA"/>
</dbReference>
<feature type="region of interest" description="Disordered" evidence="1">
    <location>
        <begin position="123"/>
        <end position="172"/>
    </location>
</feature>
<name>A0ABP8TE12_9ACTN</name>
<keyword evidence="3" id="KW-1185">Reference proteome</keyword>
<proteinExistence type="predicted"/>
<accession>A0ABP8TE12</accession>
<gene>
    <name evidence="2" type="ORF">GCM10023195_08530</name>
</gene>